<proteinExistence type="inferred from homology"/>
<accession>A0ABQ0PL63</accession>
<feature type="domain" description="Glycosyltransferase 2-like" evidence="4">
    <location>
        <begin position="333"/>
        <end position="510"/>
    </location>
</feature>
<dbReference type="InterPro" id="IPR001173">
    <property type="entry name" value="Glyco_trans_2-like"/>
</dbReference>
<sequence length="993" mass="106673">MNMPGHDAGGTAGPDADVGGAVRHARHLAGRGQHGLALAWMERAARLAAEDMGVLYALAAARLGAGHGNSAARAIETVMEQGEFRAGLRLLVLARCVENAWPQAARALGRFFTCYGFDPALRVPAGLVCQHMALRGWCALDPGGVLHWGGLPAGCAPDVILDGQAWTPRRHDGQCVRLPRYWRQAHDIVVQYDGTPLLGARPDRQALCHVTGAVMLDAQGMTGWAVMPAQPDHPPDLSVSDDAHGRRAPVLSRQWGAGWKNGAGPTMPVWGFGMAWSDLAPHGTVHVAMPDGRQLIGSPLPVRLPRARQVFPTMRRRVRTPDHIPRRAARCRVVVPVYADRARTLACLDSVTETLARRSDGPAVDIMVVDDATPDPMLATALDTRAAAGRISLRRHDANQGYPAAVNTGLSDADGMDVVLLNSDTLVAPGWLDEMLRVAYARVDTGTVSPLSNDASILTWPDPDPARPRTCDMDEVRQLMAASLRANGGRDVDIPTAHGFCMLIRHDCLRQTGLFRPELYGRGYGEENDFSMRARLAGWRHRAAVGVFVGHVGGVSFGAQRRALQQRNLWILNRLFPGYDALVQAHVAADPLAAARQRLSLLVWRRVARQMAGDGAVLLVTHDGAGGVARVVAGRALQWAETGRFPLVLEPAENGFMLRDGRTGDACPAMRFAWPGQADSLIGLLRAFGLRLVEVHHHLGHGRRVHDLCARLDVPYDRHVHDYAGICPRITLVGAAGRYCGEPDAAGCRACVQALGSLVGEVDVARLRRDTARELAGARRVVVPSADVARRLARHVPDVSCEISALENDCPDLSLRRFAAGCAARPASGLPPRTGRCRVVVAGGIGPDKGHGILLAAAQDARARDLALEFIVVGHTSDDAPLLDTGRVFITGPYGGEDAVSLLRGARGDVGFVPSICPETWCFTLTQLWRADLRCVAFDLGAVADRIRATGRGACVPLGLPVHQLNTFLLSYARAGHSVTAQPIHDVSKRGLS</sequence>
<keyword evidence="3" id="KW-0808">Transferase</keyword>
<dbReference type="InterPro" id="IPR029044">
    <property type="entry name" value="Nucleotide-diphossugar_trans"/>
</dbReference>
<evidence type="ECO:0000256" key="1">
    <source>
        <dbReference type="ARBA" id="ARBA00006739"/>
    </source>
</evidence>
<protein>
    <submittedName>
        <fullName evidence="5">Glycosyltransferase</fullName>
    </submittedName>
</protein>
<dbReference type="Gene3D" id="3.40.50.2000">
    <property type="entry name" value="Glycogen Phosphorylase B"/>
    <property type="match status" value="1"/>
</dbReference>
<dbReference type="Gene3D" id="3.90.550.10">
    <property type="entry name" value="Spore Coat Polysaccharide Biosynthesis Protein SpsA, Chain A"/>
    <property type="match status" value="1"/>
</dbReference>
<dbReference type="Pfam" id="PF00535">
    <property type="entry name" value="Glycos_transf_2"/>
    <property type="match status" value="1"/>
</dbReference>
<dbReference type="SUPFAM" id="SSF53448">
    <property type="entry name" value="Nucleotide-diphospho-sugar transferases"/>
    <property type="match status" value="1"/>
</dbReference>
<comment type="caution">
    <text evidence="5">The sequence shown here is derived from an EMBL/GenBank/DDBJ whole genome shotgun (WGS) entry which is preliminary data.</text>
</comment>
<dbReference type="PANTHER" id="PTHR43179:SF12">
    <property type="entry name" value="GALACTOFURANOSYLTRANSFERASE GLFT2"/>
    <property type="match status" value="1"/>
</dbReference>
<comment type="similarity">
    <text evidence="1">Belongs to the glycosyltransferase 2 family.</text>
</comment>
<evidence type="ECO:0000259" key="4">
    <source>
        <dbReference type="Pfam" id="PF00535"/>
    </source>
</evidence>
<evidence type="ECO:0000313" key="5">
    <source>
        <dbReference type="EMBL" id="GBQ73866.1"/>
    </source>
</evidence>
<gene>
    <name evidence="5" type="ORF">AA0521_2421</name>
</gene>
<evidence type="ECO:0000256" key="3">
    <source>
        <dbReference type="ARBA" id="ARBA00022679"/>
    </source>
</evidence>
<dbReference type="Proteomes" id="UP001061452">
    <property type="component" value="Unassembled WGS sequence"/>
</dbReference>
<dbReference type="SUPFAM" id="SSF53756">
    <property type="entry name" value="UDP-Glycosyltransferase/glycogen phosphorylase"/>
    <property type="match status" value="1"/>
</dbReference>
<dbReference type="PANTHER" id="PTHR43179">
    <property type="entry name" value="RHAMNOSYLTRANSFERASE WBBL"/>
    <property type="match status" value="1"/>
</dbReference>
<evidence type="ECO:0000256" key="2">
    <source>
        <dbReference type="ARBA" id="ARBA00022676"/>
    </source>
</evidence>
<keyword evidence="2" id="KW-0328">Glycosyltransferase</keyword>
<reference evidence="5" key="1">
    <citation type="submission" date="2013-04" db="EMBL/GenBank/DDBJ databases">
        <title>The genome sequencing project of 58 acetic acid bacteria.</title>
        <authorList>
            <person name="Okamoto-Kainuma A."/>
            <person name="Ishikawa M."/>
            <person name="Umino S."/>
            <person name="Koizumi Y."/>
            <person name="Shiwa Y."/>
            <person name="Yoshikawa H."/>
            <person name="Matsutani M."/>
            <person name="Matsushita K."/>
        </authorList>
    </citation>
    <scope>NUCLEOTIDE SEQUENCE</scope>
    <source>
        <strain evidence="5">NRIC 0521</strain>
    </source>
</reference>
<evidence type="ECO:0000313" key="6">
    <source>
        <dbReference type="Proteomes" id="UP001061452"/>
    </source>
</evidence>
<keyword evidence="6" id="KW-1185">Reference proteome</keyword>
<dbReference type="EMBL" id="BAQJ01000176">
    <property type="protein sequence ID" value="GBQ73866.1"/>
    <property type="molecule type" value="Genomic_DNA"/>
</dbReference>
<name>A0ABQ0PL63_9PROT</name>
<organism evidence="5 6">
    <name type="scientific">Komagataeibacter intermedius NRIC 0521</name>
    <dbReference type="NCBI Taxonomy" id="1307934"/>
    <lineage>
        <taxon>Bacteria</taxon>
        <taxon>Pseudomonadati</taxon>
        <taxon>Pseudomonadota</taxon>
        <taxon>Alphaproteobacteria</taxon>
        <taxon>Acetobacterales</taxon>
        <taxon>Acetobacteraceae</taxon>
        <taxon>Komagataeibacter</taxon>
    </lineage>
</organism>